<dbReference type="PANTHER" id="PTHR43669:SF3">
    <property type="entry name" value="ALCOHOL DEHYDROGENASE, PUTATIVE (AFU_ORTHOLOGUE AFUA_3G03445)-RELATED"/>
    <property type="match status" value="1"/>
</dbReference>
<dbReference type="InterPro" id="IPR002347">
    <property type="entry name" value="SDR_fam"/>
</dbReference>
<dbReference type="Pfam" id="PF00106">
    <property type="entry name" value="adh_short"/>
    <property type="match status" value="1"/>
</dbReference>
<evidence type="ECO:0000313" key="3">
    <source>
        <dbReference type="EMBL" id="EFW93419.1"/>
    </source>
</evidence>
<dbReference type="STRING" id="797209.GCA_000376445_01337"/>
<dbReference type="eggNOG" id="arCOG04552">
    <property type="taxonomic scope" value="Archaea"/>
</dbReference>
<evidence type="ECO:0000256" key="2">
    <source>
        <dbReference type="ARBA" id="ARBA00023002"/>
    </source>
</evidence>
<dbReference type="CDD" id="cd05233">
    <property type="entry name" value="SDR_c"/>
    <property type="match status" value="1"/>
</dbReference>
<proteinExistence type="inferred from homology"/>
<name>E7QR05_HALPU</name>
<reference evidence="4" key="2">
    <citation type="submission" date="2016-11" db="EMBL/GenBank/DDBJ databases">
        <authorList>
            <person name="Jaros S."/>
            <person name="Januszkiewicz K."/>
            <person name="Wedrychowicz H."/>
        </authorList>
    </citation>
    <scope>NUCLEOTIDE SEQUENCE [LARGE SCALE GENOMIC DNA]</scope>
    <source>
        <strain evidence="4">DX253</strain>
    </source>
</reference>
<dbReference type="AlphaFoldDB" id="E7QR05"/>
<evidence type="ECO:0000313" key="4">
    <source>
        <dbReference type="EMBL" id="SHK54141.1"/>
    </source>
</evidence>
<dbReference type="InterPro" id="IPR036291">
    <property type="entry name" value="NAD(P)-bd_dom_sf"/>
</dbReference>
<evidence type="ECO:0000313" key="5">
    <source>
        <dbReference type="Proteomes" id="UP000003751"/>
    </source>
</evidence>
<keyword evidence="2" id="KW-0560">Oxidoreductase</keyword>
<protein>
    <submittedName>
        <fullName evidence="4">NADP-dependent 3-hydroxy acid dehydrogenase YdfG</fullName>
    </submittedName>
    <submittedName>
        <fullName evidence="3">Short-chain family oxidoreductase</fullName>
    </submittedName>
</protein>
<dbReference type="EMBL" id="FRAN01000002">
    <property type="protein sequence ID" value="SHK54141.1"/>
    <property type="molecule type" value="Genomic_DNA"/>
</dbReference>
<reference evidence="6" key="3">
    <citation type="submission" date="2016-11" db="EMBL/GenBank/DDBJ databases">
        <authorList>
            <person name="Varghese N."/>
            <person name="Submissions S."/>
        </authorList>
    </citation>
    <scope>NUCLEOTIDE SEQUENCE [LARGE SCALE GENOMIC DNA]</scope>
    <source>
        <strain evidence="6">DX253</strain>
    </source>
</reference>
<dbReference type="PRINTS" id="PR00081">
    <property type="entry name" value="GDHRDH"/>
</dbReference>
<dbReference type="Proteomes" id="UP000184203">
    <property type="component" value="Unassembled WGS sequence"/>
</dbReference>
<dbReference type="SUPFAM" id="SSF51735">
    <property type="entry name" value="NAD(P)-binding Rossmann-fold domains"/>
    <property type="match status" value="1"/>
</dbReference>
<dbReference type="PATRIC" id="fig|797209.4.peg.1220"/>
<accession>E7QR05</accession>
<dbReference type="EMBL" id="AEMG01000004">
    <property type="protein sequence ID" value="EFW93419.1"/>
    <property type="molecule type" value="Genomic_DNA"/>
</dbReference>
<keyword evidence="6" id="KW-1185">Reference proteome</keyword>
<dbReference type="Gene3D" id="3.40.50.720">
    <property type="entry name" value="NAD(P)-binding Rossmann-like Domain"/>
    <property type="match status" value="1"/>
</dbReference>
<dbReference type="Proteomes" id="UP000003751">
    <property type="component" value="Unassembled WGS sequence"/>
</dbReference>
<evidence type="ECO:0000256" key="1">
    <source>
        <dbReference type="ARBA" id="ARBA00006484"/>
    </source>
</evidence>
<dbReference type="PANTHER" id="PTHR43669">
    <property type="entry name" value="5-KETO-D-GLUCONATE 5-REDUCTASE"/>
    <property type="match status" value="1"/>
</dbReference>
<organism evidence="3 5">
    <name type="scientific">Haladaptatus paucihalophilus DX253</name>
    <dbReference type="NCBI Taxonomy" id="797209"/>
    <lineage>
        <taxon>Archaea</taxon>
        <taxon>Methanobacteriati</taxon>
        <taxon>Methanobacteriota</taxon>
        <taxon>Stenosarchaea group</taxon>
        <taxon>Halobacteria</taxon>
        <taxon>Halobacteriales</taxon>
        <taxon>Haladaptataceae</taxon>
        <taxon>Haladaptatus</taxon>
    </lineage>
</organism>
<dbReference type="OrthoDB" id="213346at2157"/>
<dbReference type="RefSeq" id="WP_007978002.1">
    <property type="nucleotide sequence ID" value="NZ_AEMG01000004.1"/>
</dbReference>
<gene>
    <name evidence="4" type="ORF">SAMN05444342_1608</name>
    <name evidence="3" type="ORF">ZOD2009_06127</name>
</gene>
<reference evidence="3 5" key="1">
    <citation type="journal article" date="2014" name="ISME J.">
        <title>Trehalose/2-sulfotrehalose biosynthesis and glycine-betaine uptake are widely spread mechanisms for osmoadaptation in the Halobacteriales.</title>
        <authorList>
            <person name="Youssef N.H."/>
            <person name="Savage-Ashlock K.N."/>
            <person name="McCully A.L."/>
            <person name="Luedtke B."/>
            <person name="Shaw E.I."/>
            <person name="Hoff W.D."/>
            <person name="Elshahed M.S."/>
        </authorList>
    </citation>
    <scope>NUCLEOTIDE SEQUENCE [LARGE SCALE GENOMIC DNA]</scope>
    <source>
        <strain evidence="3 5">DX253</strain>
    </source>
</reference>
<sequence>MDGLTAVITGGTRGIGRRVAESFADEGATVALCGRDAGEVDATVETIEDAGGNAVGVRADVRDEFDVERLVETAAREGEDGIDVVVANAGVYHGTPGETPLTTESYAAFDDTLRTNCRGVYTAIRESLPHLAEDGRILVSTGSIGHETHAGYGSYAVSKAAAEGLVRGFSTELDGTVVGIDPGVVGTEMMGEQGRDPEDVAGLFVWAATDAEDVNGEIVGLKRWRQATRE</sequence>
<evidence type="ECO:0000313" key="6">
    <source>
        <dbReference type="Proteomes" id="UP000184203"/>
    </source>
</evidence>
<dbReference type="GO" id="GO:0016491">
    <property type="term" value="F:oxidoreductase activity"/>
    <property type="evidence" value="ECO:0007669"/>
    <property type="project" value="UniProtKB-KW"/>
</dbReference>
<comment type="similarity">
    <text evidence="1">Belongs to the short-chain dehydrogenases/reductases (SDR) family.</text>
</comment>